<feature type="region of interest" description="Disordered" evidence="1">
    <location>
        <begin position="433"/>
        <end position="526"/>
    </location>
</feature>
<feature type="region of interest" description="Disordered" evidence="1">
    <location>
        <begin position="583"/>
        <end position="637"/>
    </location>
</feature>
<feature type="compositionally biased region" description="Polar residues" evidence="1">
    <location>
        <begin position="18"/>
        <end position="34"/>
    </location>
</feature>
<dbReference type="Proteomes" id="UP000815325">
    <property type="component" value="Unassembled WGS sequence"/>
</dbReference>
<feature type="region of interest" description="Disordered" evidence="1">
    <location>
        <begin position="749"/>
        <end position="788"/>
    </location>
</feature>
<feature type="compositionally biased region" description="Low complexity" evidence="1">
    <location>
        <begin position="586"/>
        <end position="610"/>
    </location>
</feature>
<feature type="compositionally biased region" description="Basic and acidic residues" evidence="1">
    <location>
        <begin position="752"/>
        <end position="763"/>
    </location>
</feature>
<feature type="compositionally biased region" description="Low complexity" evidence="1">
    <location>
        <begin position="225"/>
        <end position="240"/>
    </location>
</feature>
<proteinExistence type="predicted"/>
<protein>
    <submittedName>
        <fullName evidence="2">Uncharacterized protein</fullName>
    </submittedName>
</protein>
<evidence type="ECO:0000313" key="3">
    <source>
        <dbReference type="Proteomes" id="UP000815325"/>
    </source>
</evidence>
<feature type="compositionally biased region" description="Basic and acidic residues" evidence="1">
    <location>
        <begin position="211"/>
        <end position="222"/>
    </location>
</feature>
<feature type="region of interest" description="Disordered" evidence="1">
    <location>
        <begin position="988"/>
        <end position="1067"/>
    </location>
</feature>
<gene>
    <name evidence="2" type="ORF">DUNSADRAFT_9165</name>
</gene>
<feature type="region of interest" description="Disordered" evidence="1">
    <location>
        <begin position="652"/>
        <end position="730"/>
    </location>
</feature>
<comment type="caution">
    <text evidence="2">The sequence shown here is derived from an EMBL/GenBank/DDBJ whole genome shotgun (WGS) entry which is preliminary data.</text>
</comment>
<name>A0ABQ7GI17_DUNSA</name>
<feature type="compositionally biased region" description="Basic and acidic residues" evidence="1">
    <location>
        <begin position="509"/>
        <end position="518"/>
    </location>
</feature>
<feature type="region of interest" description="Disordered" evidence="1">
    <location>
        <begin position="828"/>
        <end position="853"/>
    </location>
</feature>
<dbReference type="EMBL" id="MU069767">
    <property type="protein sequence ID" value="KAF5834253.1"/>
    <property type="molecule type" value="Genomic_DNA"/>
</dbReference>
<accession>A0ABQ7GI17</accession>
<feature type="compositionally biased region" description="Basic and acidic residues" evidence="1">
    <location>
        <begin position="769"/>
        <end position="782"/>
    </location>
</feature>
<feature type="region of interest" description="Disordered" evidence="1">
    <location>
        <begin position="920"/>
        <end position="951"/>
    </location>
</feature>
<keyword evidence="3" id="KW-1185">Reference proteome</keyword>
<organism evidence="2 3">
    <name type="scientific">Dunaliella salina</name>
    <name type="common">Green alga</name>
    <name type="synonym">Protococcus salinus</name>
    <dbReference type="NCBI Taxonomy" id="3046"/>
    <lineage>
        <taxon>Eukaryota</taxon>
        <taxon>Viridiplantae</taxon>
        <taxon>Chlorophyta</taxon>
        <taxon>core chlorophytes</taxon>
        <taxon>Chlorophyceae</taxon>
        <taxon>CS clade</taxon>
        <taxon>Chlamydomonadales</taxon>
        <taxon>Dunaliellaceae</taxon>
        <taxon>Dunaliella</taxon>
    </lineage>
</organism>
<evidence type="ECO:0000256" key="1">
    <source>
        <dbReference type="SAM" id="MobiDB-lite"/>
    </source>
</evidence>
<feature type="compositionally biased region" description="Polar residues" evidence="1">
    <location>
        <begin position="686"/>
        <end position="700"/>
    </location>
</feature>
<feature type="region of interest" description="Disordered" evidence="1">
    <location>
        <begin position="182"/>
        <end position="240"/>
    </location>
</feature>
<feature type="compositionally biased region" description="Polar residues" evidence="1">
    <location>
        <begin position="670"/>
        <end position="679"/>
    </location>
</feature>
<evidence type="ECO:0000313" key="2">
    <source>
        <dbReference type="EMBL" id="KAF5834253.1"/>
    </source>
</evidence>
<feature type="compositionally biased region" description="Basic and acidic residues" evidence="1">
    <location>
        <begin position="843"/>
        <end position="853"/>
    </location>
</feature>
<feature type="compositionally biased region" description="Polar residues" evidence="1">
    <location>
        <begin position="1020"/>
        <end position="1029"/>
    </location>
</feature>
<reference evidence="2" key="1">
    <citation type="submission" date="2017-08" db="EMBL/GenBank/DDBJ databases">
        <authorList>
            <person name="Polle J.E."/>
            <person name="Barry K."/>
            <person name="Cushman J."/>
            <person name="Schmutz J."/>
            <person name="Tran D."/>
            <person name="Hathwaick L.T."/>
            <person name="Yim W.C."/>
            <person name="Jenkins J."/>
            <person name="Mckie-Krisberg Z.M."/>
            <person name="Prochnik S."/>
            <person name="Lindquist E."/>
            <person name="Dockter R.B."/>
            <person name="Adam C."/>
            <person name="Molina H."/>
            <person name="Bunkerborg J."/>
            <person name="Jin E."/>
            <person name="Buchheim M."/>
            <person name="Magnuson J."/>
        </authorList>
    </citation>
    <scope>NUCLEOTIDE SEQUENCE</scope>
    <source>
        <strain evidence="2">CCAP 19/18</strain>
    </source>
</reference>
<sequence length="1067" mass="115875">MRPSATFKDDDTSRSPKRTSTMGSAASPTTSRKGSTGDMDRLTSVEEEMEESDAPGRKRSMLGDLRRSNAGHGARGAAGGVSMKDRKQLADPADSAGRRLSTAGMELLGNVNQDLEALITAQAKAQREMRNSSTGCQDEAAEHRKTQKRKPWTNITYIPPSLRGASDLIDTTPCAERVDPFSREDFAPPLAEPTLRLPSKPRPPPSRGRAQRLEEQRRREEGEQQQEGEQQGVQGSQAEAGDVYTEIEDVLLMGEDNNKSIPVQILTHKQISDHAIVGRAMRIQWGKLTKELDDNDPSASKLQDIPLPLDGLPSPPPPKSPLQVVGTNAMKRKKGIEDAASRAFQTWQQPQGQTGVPEILKLDKPTPPVLQGWVQQGIRHNTVVPRTPCNLAVLPSKHATPANTPHPYPLPEGFSPLPASPLYSHPIAHLEDLKPGAQDRPSPSQSLIKPRTLQLPPDLELTPSKSSLKAPKPLRSHPRSRPDKSQSPDRSSDPHRELKPSSQWASTDTRSRSLDQPKHPKVPPQRALLDTRLSHDAVFLTQAPDSSEVLAGTALADSHGALQAVAVAGHSAWKERPQIEEAAAWGQQQQHQQQGMDQQWQGGKGQDQPQHNWQQGLGSSHQQHHHHKQHSFDNSSHQSLAGMSSLLQPTVERPSKWTQPVPPESLPNALHSNIPTTNPVMPAFSPSKTAKPQAFASTAHLSHPPNLDTGEGQPWVGPIGPATKVSPGAPSIQPHVMPHFLRKLIALQHPQKKAEQKQSHLPDDPFLPRLKDASPAEPERSSLSDSSPWMQRSFKDTYCAGQGLSHIPHLPEIRTCHSLDLAAPGDVQGPASKHGHAGRSLAPHHDQQQCYGRRERIPLAARAKGEVFYPELRPTRVAPGPAIYLGGFERKSSPVILLGPPDSPRCALGASRADDHSVNAFRADDHSTRSKPATRSARSPPKARLHQPLVLGKPRHLLFQHQQQVLEEQASKVYNAGVGPHVGYVPAEAAASEPQKHPASASPKPPALAGGRVDAEQAATKDSTWQPPEQDTGVASIEPLASCSSPQRPAKKKGPLPSKGQSASSVF</sequence>
<feature type="region of interest" description="Disordered" evidence="1">
    <location>
        <begin position="123"/>
        <end position="170"/>
    </location>
</feature>
<feature type="region of interest" description="Disordered" evidence="1">
    <location>
        <begin position="1"/>
        <end position="95"/>
    </location>
</feature>
<feature type="compositionally biased region" description="Basic and acidic residues" evidence="1">
    <location>
        <begin position="480"/>
        <end position="499"/>
    </location>
</feature>